<name>A0A9Q0BRF5_9MUSC</name>
<dbReference type="AlphaFoldDB" id="A0A9Q0BRF5"/>
<comment type="caution">
    <text evidence="2">The sequence shown here is derived from an EMBL/GenBank/DDBJ whole genome shotgun (WGS) entry which is preliminary data.</text>
</comment>
<evidence type="ECO:0000256" key="1">
    <source>
        <dbReference type="SAM" id="Phobius"/>
    </source>
</evidence>
<reference evidence="2" key="1">
    <citation type="journal article" date="2023" name="Genome Biol. Evol.">
        <title>Long-read-based Genome Assembly of Drosophila gunungcola Reveals Fewer Chemosensory Genes in Flower-breeding Species.</title>
        <authorList>
            <person name="Negi A."/>
            <person name="Liao B.Y."/>
            <person name="Yeh S.D."/>
        </authorList>
    </citation>
    <scope>NUCLEOTIDE SEQUENCE</scope>
    <source>
        <strain evidence="2">Sukarami</strain>
    </source>
</reference>
<proteinExistence type="predicted"/>
<keyword evidence="3" id="KW-1185">Reference proteome</keyword>
<feature type="transmembrane region" description="Helical" evidence="1">
    <location>
        <begin position="317"/>
        <end position="336"/>
    </location>
</feature>
<feature type="transmembrane region" description="Helical" evidence="1">
    <location>
        <begin position="220"/>
        <end position="245"/>
    </location>
</feature>
<feature type="transmembrane region" description="Helical" evidence="1">
    <location>
        <begin position="135"/>
        <end position="156"/>
    </location>
</feature>
<feature type="transmembrane region" description="Helical" evidence="1">
    <location>
        <begin position="67"/>
        <end position="91"/>
    </location>
</feature>
<protein>
    <submittedName>
        <fullName evidence="2">Uncharacterized protein</fullName>
    </submittedName>
</protein>
<feature type="transmembrane region" description="Helical" evidence="1">
    <location>
        <begin position="97"/>
        <end position="115"/>
    </location>
</feature>
<keyword evidence="1" id="KW-0812">Transmembrane</keyword>
<dbReference type="Proteomes" id="UP001059596">
    <property type="component" value="Unassembled WGS sequence"/>
</dbReference>
<feature type="transmembrane region" description="Helical" evidence="1">
    <location>
        <begin position="12"/>
        <end position="32"/>
    </location>
</feature>
<sequence>MLQFEPHEEQRISRCRLQIELMVIGICTFAAYCNAWHFLIYFTITAMLIMTSVLIGSFIPCDLTANVAVVFLVSIQIFLVSIFLLMTFMMIDSADGFFYPFAALVLVIVCMFTMYHAQLIRGWRYAELYTTDGLFAVIVIFCHFCIVLMLFCYLEWKDADENDGLKDIDDVFDEITENYDESLQATKIKLNYISAAMFDANISIWPFYHTETVEQRRKFVITVFLEFAGFVVLGFVHWVLMLTLLQNWIFDLVRDHSSALLLSFVVGIFLLLLFAISKPLRKMTCVNWLITMIIVTTGAYMLSLYSLVLFAVLDVSWGFYLFAALIACVVVIVRAFRIYAVCRITTNHLQFLMYHVQCIMGGRRASTGLYDDKFAALLLFHEFIGLFVLTLYWRPIMQRLQLKQ</sequence>
<feature type="transmembrane region" description="Helical" evidence="1">
    <location>
        <begin position="257"/>
        <end position="276"/>
    </location>
</feature>
<feature type="transmembrane region" description="Helical" evidence="1">
    <location>
        <begin position="374"/>
        <end position="393"/>
    </location>
</feature>
<evidence type="ECO:0000313" key="3">
    <source>
        <dbReference type="Proteomes" id="UP001059596"/>
    </source>
</evidence>
<gene>
    <name evidence="2" type="ORF">M5D96_005402</name>
</gene>
<keyword evidence="1" id="KW-0472">Membrane</keyword>
<accession>A0A9Q0BRF5</accession>
<feature type="transmembrane region" description="Helical" evidence="1">
    <location>
        <begin position="288"/>
        <end position="311"/>
    </location>
</feature>
<keyword evidence="1" id="KW-1133">Transmembrane helix</keyword>
<evidence type="ECO:0000313" key="2">
    <source>
        <dbReference type="EMBL" id="KAI8041150.1"/>
    </source>
</evidence>
<dbReference type="EMBL" id="JAMKOV010000003">
    <property type="protein sequence ID" value="KAI8041150.1"/>
    <property type="molecule type" value="Genomic_DNA"/>
</dbReference>
<organism evidence="2 3">
    <name type="scientific">Drosophila gunungcola</name>
    <name type="common">fruit fly</name>
    <dbReference type="NCBI Taxonomy" id="103775"/>
    <lineage>
        <taxon>Eukaryota</taxon>
        <taxon>Metazoa</taxon>
        <taxon>Ecdysozoa</taxon>
        <taxon>Arthropoda</taxon>
        <taxon>Hexapoda</taxon>
        <taxon>Insecta</taxon>
        <taxon>Pterygota</taxon>
        <taxon>Neoptera</taxon>
        <taxon>Endopterygota</taxon>
        <taxon>Diptera</taxon>
        <taxon>Brachycera</taxon>
        <taxon>Muscomorpha</taxon>
        <taxon>Ephydroidea</taxon>
        <taxon>Drosophilidae</taxon>
        <taxon>Drosophila</taxon>
        <taxon>Sophophora</taxon>
    </lineage>
</organism>